<keyword evidence="1" id="KW-0245">EGF-like domain</keyword>
<dbReference type="PANTHER" id="PTHR37999">
    <property type="entry name" value="MUCIN-17"/>
    <property type="match status" value="1"/>
</dbReference>
<dbReference type="SUPFAM" id="SSF82671">
    <property type="entry name" value="SEA domain"/>
    <property type="match status" value="1"/>
</dbReference>
<keyword evidence="1" id="KW-1015">Disulfide bond</keyword>
<reference evidence="5" key="1">
    <citation type="submission" date="2025-08" db="UniProtKB">
        <authorList>
            <consortium name="Ensembl"/>
        </authorList>
    </citation>
    <scope>IDENTIFICATION</scope>
</reference>
<dbReference type="PROSITE" id="PS50026">
    <property type="entry name" value="EGF_3"/>
    <property type="match status" value="1"/>
</dbReference>
<protein>
    <submittedName>
        <fullName evidence="5">Mucin-17-like</fullName>
    </submittedName>
</protein>
<keyword evidence="2" id="KW-0812">Transmembrane</keyword>
<accession>A0A8C6QGE6</accession>
<dbReference type="Gene3D" id="3.30.70.960">
    <property type="entry name" value="SEA domain"/>
    <property type="match status" value="1"/>
</dbReference>
<dbReference type="PANTHER" id="PTHR37999:SF2">
    <property type="entry name" value="MUCIN-17"/>
    <property type="match status" value="1"/>
</dbReference>
<dbReference type="GO" id="GO:0071944">
    <property type="term" value="C:cell periphery"/>
    <property type="evidence" value="ECO:0007669"/>
    <property type="project" value="UniProtKB-ARBA"/>
</dbReference>
<comment type="caution">
    <text evidence="1">Lacks conserved residue(s) required for the propagation of feature annotation.</text>
</comment>
<keyword evidence="2" id="KW-0472">Membrane</keyword>
<reference evidence="5" key="2">
    <citation type="submission" date="2025-09" db="UniProtKB">
        <authorList>
            <consortium name="Ensembl"/>
        </authorList>
    </citation>
    <scope>IDENTIFICATION</scope>
</reference>
<sequence>LNGGSWNGQFCLCPSGFTGDRCQHVSVICQNGGSWDGLKCQCTSVFYGPRCEYVVESIEIEQTVSASVEVTVRVTSEDFSEDLLNNSSQKFKDFSKKFTEQMAIIYAGIPEYAGVVIKELRRGSVVVDYDVILKAPYTQEYQEEFQNISMDVKEKIKAATEKQISGANNTCSTLLCFDSSATQVQNVSVKNYNPEETCKKVAGDVYSQYFTVEHKNDKLYCITPCMSGFKASLECNYGKCQLERSGPRCLCLTTDTHWYSGEACDWGIQKSLVYGLVGAGVAVLLVILVILLVFSIRYRREAQSQRSRVSDLYKWNEEEGRSTPGSFQNIGFDLREEREDYVHMDSMYSNFQPSLNNIDPERKIQIQRPQVVMTAL</sequence>
<dbReference type="InterPro" id="IPR053311">
    <property type="entry name" value="Mucosal_Integrity_Assoc"/>
</dbReference>
<evidence type="ECO:0000259" key="3">
    <source>
        <dbReference type="PROSITE" id="PS50024"/>
    </source>
</evidence>
<dbReference type="InterPro" id="IPR036364">
    <property type="entry name" value="SEA_dom_sf"/>
</dbReference>
<dbReference type="InterPro" id="IPR000082">
    <property type="entry name" value="SEA_dom"/>
</dbReference>
<dbReference type="GeneTree" id="ENSGT00940000154419"/>
<evidence type="ECO:0000313" key="5">
    <source>
        <dbReference type="Ensembl" id="ENSNGAP00000002973.1"/>
    </source>
</evidence>
<dbReference type="SMART" id="SM00200">
    <property type="entry name" value="SEA"/>
    <property type="match status" value="1"/>
</dbReference>
<dbReference type="Gene3D" id="2.10.25.10">
    <property type="entry name" value="Laminin"/>
    <property type="match status" value="1"/>
</dbReference>
<dbReference type="OMA" id="QGETCEW"/>
<gene>
    <name evidence="5" type="primary">LOC103733548</name>
</gene>
<dbReference type="PROSITE" id="PS00022">
    <property type="entry name" value="EGF_1"/>
    <property type="match status" value="1"/>
</dbReference>
<feature type="transmembrane region" description="Helical" evidence="2">
    <location>
        <begin position="272"/>
        <end position="296"/>
    </location>
</feature>
<feature type="domain" description="SEA" evidence="3">
    <location>
        <begin position="64"/>
        <end position="189"/>
    </location>
</feature>
<feature type="domain" description="EGF-like" evidence="4">
    <location>
        <begin position="1"/>
        <end position="23"/>
    </location>
</feature>
<proteinExistence type="predicted"/>
<keyword evidence="2" id="KW-1133">Transmembrane helix</keyword>
<keyword evidence="6" id="KW-1185">Reference proteome</keyword>
<evidence type="ECO:0000256" key="2">
    <source>
        <dbReference type="SAM" id="Phobius"/>
    </source>
</evidence>
<organism evidence="5 6">
    <name type="scientific">Nannospalax galili</name>
    <name type="common">Northern Israeli blind subterranean mole rat</name>
    <name type="synonym">Spalax galili</name>
    <dbReference type="NCBI Taxonomy" id="1026970"/>
    <lineage>
        <taxon>Eukaryota</taxon>
        <taxon>Metazoa</taxon>
        <taxon>Chordata</taxon>
        <taxon>Craniata</taxon>
        <taxon>Vertebrata</taxon>
        <taxon>Euteleostomi</taxon>
        <taxon>Mammalia</taxon>
        <taxon>Eutheria</taxon>
        <taxon>Euarchontoglires</taxon>
        <taxon>Glires</taxon>
        <taxon>Rodentia</taxon>
        <taxon>Myomorpha</taxon>
        <taxon>Muroidea</taxon>
        <taxon>Spalacidae</taxon>
        <taxon>Spalacinae</taxon>
        <taxon>Nannospalax</taxon>
    </lineage>
</organism>
<dbReference type="Ensembl" id="ENSNGAT00000003913.1">
    <property type="protein sequence ID" value="ENSNGAP00000002973.1"/>
    <property type="gene ID" value="ENSNGAG00000003056.1"/>
</dbReference>
<dbReference type="Pfam" id="PF01390">
    <property type="entry name" value="SEA"/>
    <property type="match status" value="1"/>
</dbReference>
<name>A0A8C6QGE6_NANGA</name>
<evidence type="ECO:0000313" key="6">
    <source>
        <dbReference type="Proteomes" id="UP000694381"/>
    </source>
</evidence>
<dbReference type="PROSITE" id="PS01186">
    <property type="entry name" value="EGF_2"/>
    <property type="match status" value="1"/>
</dbReference>
<dbReference type="AlphaFoldDB" id="A0A8C6QGE6"/>
<dbReference type="PROSITE" id="PS50024">
    <property type="entry name" value="SEA"/>
    <property type="match status" value="1"/>
</dbReference>
<dbReference type="InterPro" id="IPR000742">
    <property type="entry name" value="EGF"/>
</dbReference>
<evidence type="ECO:0000259" key="4">
    <source>
        <dbReference type="PROSITE" id="PS50026"/>
    </source>
</evidence>
<feature type="disulfide bond" evidence="1">
    <location>
        <begin position="13"/>
        <end position="22"/>
    </location>
</feature>
<evidence type="ECO:0000256" key="1">
    <source>
        <dbReference type="PROSITE-ProRule" id="PRU00076"/>
    </source>
</evidence>
<dbReference type="Proteomes" id="UP000694381">
    <property type="component" value="Unassembled WGS sequence"/>
</dbReference>